<feature type="transmembrane region" description="Helical" evidence="1">
    <location>
        <begin position="160"/>
        <end position="177"/>
    </location>
</feature>
<keyword evidence="4" id="KW-1185">Reference proteome</keyword>
<organism evidence="3 4">
    <name type="scientific">Nocardioides marmoribigeumensis</name>
    <dbReference type="NCBI Taxonomy" id="433649"/>
    <lineage>
        <taxon>Bacteria</taxon>
        <taxon>Bacillati</taxon>
        <taxon>Actinomycetota</taxon>
        <taxon>Actinomycetes</taxon>
        <taxon>Propionibacteriales</taxon>
        <taxon>Nocardioidaceae</taxon>
        <taxon>Nocardioides</taxon>
    </lineage>
</organism>
<feature type="transmembrane region" description="Helical" evidence="1">
    <location>
        <begin position="306"/>
        <end position="327"/>
    </location>
</feature>
<proteinExistence type="predicted"/>
<dbReference type="RefSeq" id="WP_310306201.1">
    <property type="nucleotide sequence ID" value="NZ_BAAAPS010000006.1"/>
</dbReference>
<feature type="domain" description="Glycosyltransferase RgtA/B/C/D-like" evidence="2">
    <location>
        <begin position="46"/>
        <end position="203"/>
    </location>
</feature>
<evidence type="ECO:0000313" key="4">
    <source>
        <dbReference type="Proteomes" id="UP001183648"/>
    </source>
</evidence>
<dbReference type="Pfam" id="PF13231">
    <property type="entry name" value="PMT_2"/>
    <property type="match status" value="1"/>
</dbReference>
<feature type="transmembrane region" description="Helical" evidence="1">
    <location>
        <begin position="284"/>
        <end position="301"/>
    </location>
</feature>
<dbReference type="Proteomes" id="UP001183648">
    <property type="component" value="Unassembled WGS sequence"/>
</dbReference>
<feature type="transmembrane region" description="Helical" evidence="1">
    <location>
        <begin position="259"/>
        <end position="278"/>
    </location>
</feature>
<name>A0ABU2C1H6_9ACTN</name>
<evidence type="ECO:0000313" key="3">
    <source>
        <dbReference type="EMBL" id="MDR7364496.1"/>
    </source>
</evidence>
<dbReference type="InterPro" id="IPR038731">
    <property type="entry name" value="RgtA/B/C-like"/>
</dbReference>
<gene>
    <name evidence="3" type="ORF">J2S63_004049</name>
</gene>
<keyword evidence="1" id="KW-0472">Membrane</keyword>
<evidence type="ECO:0000259" key="2">
    <source>
        <dbReference type="Pfam" id="PF13231"/>
    </source>
</evidence>
<reference evidence="3 4" key="1">
    <citation type="submission" date="2023-07" db="EMBL/GenBank/DDBJ databases">
        <title>Sequencing the genomes of 1000 actinobacteria strains.</title>
        <authorList>
            <person name="Klenk H.-P."/>
        </authorList>
    </citation>
    <scope>NUCLEOTIDE SEQUENCE [LARGE SCALE GENOMIC DNA]</scope>
    <source>
        <strain evidence="3 4">DSM 19426</strain>
    </source>
</reference>
<feature type="transmembrane region" description="Helical" evidence="1">
    <location>
        <begin position="71"/>
        <end position="92"/>
    </location>
</feature>
<keyword evidence="1" id="KW-0812">Transmembrane</keyword>
<sequence>MRTTLRAAWPAALTLAVVLTVLSAGYGWHRDELYFRMLPRAWGYVDQPPFTPWLVRTLAGLVDQPWMVRTAATLAGVVAALLLAGITAALGGDVRAQRVAAWGGAFAGFPVLLGHVSLTSTFDHPVTLAVVLTALLALRRDPRWWLVAGLLAGLSTYNRLLLPVVVLGLVLGLVAFHRTALRSVWLWSGAGLGALLAVPNLVWQARHDWPQLAMGRALSDNNATDTRILLPVVLVAAVGPFLVASVLRGVRVAWQTTDTRWVVVAAALVVVFTFVSGAQPHYPVTMLCVLFAAGCASGRLARRRALVANAVVSCLIGLPVLPVALLARTPIPAMNVVAADQVGWPAYVEQVAQVWDEAGDPSAVVLTGNYGEAGAVDRLGPALGLPPAYSGHNALGLLPPPPEDARTVVVVGHAVRALEGSFDTCRVVRRLDNGVGVDNEEQGVPVSVCRGRTEAWATLWPRLRHLD</sequence>
<evidence type="ECO:0000256" key="1">
    <source>
        <dbReference type="SAM" id="Phobius"/>
    </source>
</evidence>
<keyword evidence="1" id="KW-1133">Transmembrane helix</keyword>
<protein>
    <recommendedName>
        <fullName evidence="2">Glycosyltransferase RgtA/B/C/D-like domain-containing protein</fullName>
    </recommendedName>
</protein>
<comment type="caution">
    <text evidence="3">The sequence shown here is derived from an EMBL/GenBank/DDBJ whole genome shotgun (WGS) entry which is preliminary data.</text>
</comment>
<dbReference type="EMBL" id="JAVDYG010000001">
    <property type="protein sequence ID" value="MDR7364496.1"/>
    <property type="molecule type" value="Genomic_DNA"/>
</dbReference>
<feature type="transmembrane region" description="Helical" evidence="1">
    <location>
        <begin position="99"/>
        <end position="118"/>
    </location>
</feature>
<accession>A0ABU2C1H6</accession>
<feature type="transmembrane region" description="Helical" evidence="1">
    <location>
        <begin position="228"/>
        <end position="247"/>
    </location>
</feature>
<feature type="transmembrane region" description="Helical" evidence="1">
    <location>
        <begin position="184"/>
        <end position="203"/>
    </location>
</feature>